<feature type="region of interest" description="Disordered" evidence="1">
    <location>
        <begin position="1"/>
        <end position="27"/>
    </location>
</feature>
<protein>
    <submittedName>
        <fullName evidence="3">Uncharacterized protein</fullName>
    </submittedName>
</protein>
<feature type="transmembrane region" description="Helical" evidence="2">
    <location>
        <begin position="93"/>
        <end position="115"/>
    </location>
</feature>
<dbReference type="AlphaFoldDB" id="A0A140DS92"/>
<proteinExistence type="predicted"/>
<keyword evidence="2" id="KW-0812">Transmembrane</keyword>
<keyword evidence="2" id="KW-0472">Membrane</keyword>
<evidence type="ECO:0000313" key="4">
    <source>
        <dbReference type="EMBL" id="OLU44085.1"/>
    </source>
</evidence>
<dbReference type="EMBL" id="CP011391">
    <property type="protein sequence ID" value="AMK53519.1"/>
    <property type="molecule type" value="Genomic_DNA"/>
</dbReference>
<organism evidence="3 5">
    <name type="scientific">Faecalibaculum rodentium</name>
    <dbReference type="NCBI Taxonomy" id="1702221"/>
    <lineage>
        <taxon>Bacteria</taxon>
        <taxon>Bacillati</taxon>
        <taxon>Bacillota</taxon>
        <taxon>Erysipelotrichia</taxon>
        <taxon>Erysipelotrichales</taxon>
        <taxon>Erysipelotrichaceae</taxon>
        <taxon>Faecalibaculum</taxon>
    </lineage>
</organism>
<sequence length="119" mass="13484">MSEQEKKPAAVSTAAPATDEVRKAEEDLKKAKAELDTRLEEMEKEFDRRREQLEKEYEEKKAVMLRDMEAARVMAEDEFEELRSQAAAHKKEIICGVSIAAAVALLTALLCGHGRHSRR</sequence>
<keyword evidence="2" id="KW-1133">Transmembrane helix</keyword>
<evidence type="ECO:0000313" key="5">
    <source>
        <dbReference type="Proteomes" id="UP000069771"/>
    </source>
</evidence>
<evidence type="ECO:0000313" key="6">
    <source>
        <dbReference type="Proteomes" id="UP000186758"/>
    </source>
</evidence>
<dbReference type="GeneID" id="78477240"/>
<dbReference type="RefSeq" id="WP_067554735.1">
    <property type="nucleotide sequence ID" value="NZ_CAKOCV010000056.1"/>
</dbReference>
<evidence type="ECO:0000313" key="3">
    <source>
        <dbReference type="EMBL" id="AMK53519.1"/>
    </source>
</evidence>
<name>A0A140DS92_9FIRM</name>
<evidence type="ECO:0000256" key="1">
    <source>
        <dbReference type="SAM" id="MobiDB-lite"/>
    </source>
</evidence>
<dbReference type="KEGG" id="fro:AALO17_03850"/>
<reference evidence="3 5" key="1">
    <citation type="journal article" date="2016" name="Gut Pathog.">
        <title>Whole genome sequencing of "Faecalibaculum rodentium" ALO17, isolated from C57BL/6J laboratory mouse feces.</title>
        <authorList>
            <person name="Lim S."/>
            <person name="Chang D.H."/>
            <person name="Ahn S."/>
            <person name="Kim B.C."/>
        </authorList>
    </citation>
    <scope>NUCLEOTIDE SEQUENCE [LARGE SCALE GENOMIC DNA]</scope>
    <source>
        <strain evidence="3 5">Alo17</strain>
    </source>
</reference>
<gene>
    <name evidence="3" type="ORF">AALO17_03850</name>
    <name evidence="4" type="ORF">BO223_09515</name>
</gene>
<dbReference type="Proteomes" id="UP000186758">
    <property type="component" value="Unassembled WGS sequence"/>
</dbReference>
<dbReference type="Proteomes" id="UP000069771">
    <property type="component" value="Chromosome"/>
</dbReference>
<dbReference type="EMBL" id="MPJZ01000087">
    <property type="protein sequence ID" value="OLU44085.1"/>
    <property type="molecule type" value="Genomic_DNA"/>
</dbReference>
<evidence type="ECO:0000256" key="2">
    <source>
        <dbReference type="SAM" id="Phobius"/>
    </source>
</evidence>
<reference evidence="4 6" key="2">
    <citation type="submission" date="2016-11" db="EMBL/GenBank/DDBJ databases">
        <title>Description of two novel members of the family Erysipelotrichaceae: Ileibacterium lipovorans gen. nov., sp. nov. and Dubosiella newyorkensis, gen. nov., sp. nov.</title>
        <authorList>
            <person name="Cox L.M."/>
            <person name="Sohn J."/>
            <person name="Tyrrell K.L."/>
            <person name="Citron D.M."/>
            <person name="Lawson P.A."/>
            <person name="Patel N.B."/>
            <person name="Iizumi T."/>
            <person name="Perez-Perez G.I."/>
            <person name="Goldstein E.J."/>
            <person name="Blaser M.J."/>
        </authorList>
    </citation>
    <scope>NUCLEOTIDE SEQUENCE [LARGE SCALE GENOMIC DNA]</scope>
    <source>
        <strain evidence="4 6">NYU-BL-K8</strain>
    </source>
</reference>
<accession>A0A140DS92</accession>
<keyword evidence="5" id="KW-1185">Reference proteome</keyword>
<dbReference type="STRING" id="1702221.AALO17_03850"/>